<keyword evidence="4" id="KW-1185">Reference proteome</keyword>
<dbReference type="GO" id="GO:0004175">
    <property type="term" value="F:endopeptidase activity"/>
    <property type="evidence" value="ECO:0007669"/>
    <property type="project" value="UniProtKB-ARBA"/>
</dbReference>
<dbReference type="InterPro" id="IPR003675">
    <property type="entry name" value="Rce1/LyrA-like_dom"/>
</dbReference>
<dbReference type="Proteomes" id="UP000236752">
    <property type="component" value="Unassembled WGS sequence"/>
</dbReference>
<feature type="transmembrane region" description="Helical" evidence="1">
    <location>
        <begin position="246"/>
        <end position="266"/>
    </location>
</feature>
<dbReference type="InterPro" id="IPR052710">
    <property type="entry name" value="CAAX_protease"/>
</dbReference>
<reference evidence="3 4" key="1">
    <citation type="submission" date="2016-10" db="EMBL/GenBank/DDBJ databases">
        <authorList>
            <person name="de Groot N.N."/>
        </authorList>
    </citation>
    <scope>NUCLEOTIDE SEQUENCE [LARGE SCALE GENOMIC DNA]</scope>
    <source>
        <strain evidence="3 4">DSM 26915</strain>
    </source>
</reference>
<feature type="transmembrane region" description="Helical" evidence="1">
    <location>
        <begin position="278"/>
        <end position="297"/>
    </location>
</feature>
<feature type="transmembrane region" description="Helical" evidence="1">
    <location>
        <begin position="27"/>
        <end position="51"/>
    </location>
</feature>
<organism evidence="3 4">
    <name type="scientific">Thalassococcus halodurans</name>
    <dbReference type="NCBI Taxonomy" id="373675"/>
    <lineage>
        <taxon>Bacteria</taxon>
        <taxon>Pseudomonadati</taxon>
        <taxon>Pseudomonadota</taxon>
        <taxon>Alphaproteobacteria</taxon>
        <taxon>Rhodobacterales</taxon>
        <taxon>Roseobacteraceae</taxon>
        <taxon>Thalassococcus</taxon>
    </lineage>
</organism>
<sequence>MLRMFKSYAPYEVLAAPGREKPEIWRLVVGIVLCLIVMIAGQGILIAIYGFALGSHGEAMMQMGLLDTPGAMIAALLGIACFIPGVMLVLRWLHKRRFWGVIGDPVRTLKLGARVAAYAAAIQLLLMLPAVLFAEEELILNTPPMLWLVLLPIGALVVLLQTSAEEIFFRGYIQSQMAARFQSPIIWMGIPAIIFAIGHYAAVMYGDNAAMVAVWAGLFGLLAADLTARTGSLGPAMGLHFMNNALVILFVSMDGPMSGLSLYVLPFSAQDAEEVAKVMPLDFVALGVSWLAARVAVRA</sequence>
<name>A0A1H5UIK5_9RHOB</name>
<protein>
    <recommendedName>
        <fullName evidence="2">CAAX prenyl protease 2/Lysostaphin resistance protein A-like domain-containing protein</fullName>
    </recommendedName>
</protein>
<dbReference type="Pfam" id="PF02517">
    <property type="entry name" value="Rce1-like"/>
    <property type="match status" value="1"/>
</dbReference>
<feature type="transmembrane region" description="Helical" evidence="1">
    <location>
        <begin position="71"/>
        <end position="90"/>
    </location>
</feature>
<accession>A0A1H5UIK5</accession>
<dbReference type="EMBL" id="FNUZ01000001">
    <property type="protein sequence ID" value="SEF74211.1"/>
    <property type="molecule type" value="Genomic_DNA"/>
</dbReference>
<proteinExistence type="predicted"/>
<keyword evidence="1" id="KW-0472">Membrane</keyword>
<evidence type="ECO:0000313" key="4">
    <source>
        <dbReference type="Proteomes" id="UP000236752"/>
    </source>
</evidence>
<feature type="transmembrane region" description="Helical" evidence="1">
    <location>
        <begin position="185"/>
        <end position="203"/>
    </location>
</feature>
<evidence type="ECO:0000259" key="2">
    <source>
        <dbReference type="Pfam" id="PF02517"/>
    </source>
</evidence>
<keyword evidence="1" id="KW-0812">Transmembrane</keyword>
<dbReference type="PANTHER" id="PTHR36435">
    <property type="entry name" value="SLR1288 PROTEIN"/>
    <property type="match status" value="1"/>
</dbReference>
<dbReference type="AlphaFoldDB" id="A0A1H5UIK5"/>
<keyword evidence="1" id="KW-1133">Transmembrane helix</keyword>
<feature type="transmembrane region" description="Helical" evidence="1">
    <location>
        <begin position="209"/>
        <end position="226"/>
    </location>
</feature>
<dbReference type="PANTHER" id="PTHR36435:SF1">
    <property type="entry name" value="CAAX AMINO TERMINAL PROTEASE FAMILY PROTEIN"/>
    <property type="match status" value="1"/>
</dbReference>
<feature type="transmembrane region" description="Helical" evidence="1">
    <location>
        <begin position="111"/>
        <end position="133"/>
    </location>
</feature>
<evidence type="ECO:0000313" key="3">
    <source>
        <dbReference type="EMBL" id="SEF74211.1"/>
    </source>
</evidence>
<feature type="transmembrane region" description="Helical" evidence="1">
    <location>
        <begin position="145"/>
        <end position="164"/>
    </location>
</feature>
<gene>
    <name evidence="3" type="ORF">SAMN04488045_1008</name>
</gene>
<dbReference type="GO" id="GO:0080120">
    <property type="term" value="P:CAAX-box protein maturation"/>
    <property type="evidence" value="ECO:0007669"/>
    <property type="project" value="UniProtKB-ARBA"/>
</dbReference>
<evidence type="ECO:0000256" key="1">
    <source>
        <dbReference type="SAM" id="Phobius"/>
    </source>
</evidence>
<feature type="domain" description="CAAX prenyl protease 2/Lysostaphin resistance protein A-like" evidence="2">
    <location>
        <begin position="150"/>
        <end position="246"/>
    </location>
</feature>